<keyword evidence="3" id="KW-1185">Reference proteome</keyword>
<reference evidence="2" key="1">
    <citation type="journal article" date="2021" name="Nat. Commun.">
        <title>Genetic determinants of endophytism in the Arabidopsis root mycobiome.</title>
        <authorList>
            <person name="Mesny F."/>
            <person name="Miyauchi S."/>
            <person name="Thiergart T."/>
            <person name="Pickel B."/>
            <person name="Atanasova L."/>
            <person name="Karlsson M."/>
            <person name="Huettel B."/>
            <person name="Barry K.W."/>
            <person name="Haridas S."/>
            <person name="Chen C."/>
            <person name="Bauer D."/>
            <person name="Andreopoulos W."/>
            <person name="Pangilinan J."/>
            <person name="LaButti K."/>
            <person name="Riley R."/>
            <person name="Lipzen A."/>
            <person name="Clum A."/>
            <person name="Drula E."/>
            <person name="Henrissat B."/>
            <person name="Kohler A."/>
            <person name="Grigoriev I.V."/>
            <person name="Martin F.M."/>
            <person name="Hacquard S."/>
        </authorList>
    </citation>
    <scope>NUCLEOTIDE SEQUENCE</scope>
    <source>
        <strain evidence="2">MPI-SDFR-AT-0073</strain>
    </source>
</reference>
<sequence length="236" mass="26979">MISEKEMISVVVYLSHKKRTLDLAMRFLIGSAALANKGLIQKNKNQNTQVEQLSASNLFYQYLDQRDREKGLNSTLGNLERGFRRLQCKKELQEGDDSARALDIRRIHSEHGADSRNGFRPAHSERERGMKCMKFWRRLKQSGTASSRLLEGPGRRTNYSFSQVLASDSANAVYMLLLPHPHPKVHHGHDGTELNPDQGRKRNQIPRVGRCQQRNSLQRILTIPPVRFTSFFGKVG</sequence>
<comment type="caution">
    <text evidence="2">The sequence shown here is derived from an EMBL/GenBank/DDBJ whole genome shotgun (WGS) entry which is preliminary data.</text>
</comment>
<gene>
    <name evidence="2" type="ORF">BKA67DRAFT_541039</name>
</gene>
<accession>A0A9P8RKN1</accession>
<proteinExistence type="predicted"/>
<name>A0A9P8RKN1_9PEZI</name>
<feature type="region of interest" description="Disordered" evidence="1">
    <location>
        <begin position="183"/>
        <end position="205"/>
    </location>
</feature>
<evidence type="ECO:0000313" key="2">
    <source>
        <dbReference type="EMBL" id="KAH6646048.1"/>
    </source>
</evidence>
<dbReference type="RefSeq" id="XP_045952562.1">
    <property type="nucleotide sequence ID" value="XM_046100864.1"/>
</dbReference>
<feature type="region of interest" description="Disordered" evidence="1">
    <location>
        <begin position="106"/>
        <end position="125"/>
    </location>
</feature>
<dbReference type="GeneID" id="70129756"/>
<organism evidence="2 3">
    <name type="scientific">Truncatella angustata</name>
    <dbReference type="NCBI Taxonomy" id="152316"/>
    <lineage>
        <taxon>Eukaryota</taxon>
        <taxon>Fungi</taxon>
        <taxon>Dikarya</taxon>
        <taxon>Ascomycota</taxon>
        <taxon>Pezizomycotina</taxon>
        <taxon>Sordariomycetes</taxon>
        <taxon>Xylariomycetidae</taxon>
        <taxon>Amphisphaeriales</taxon>
        <taxon>Sporocadaceae</taxon>
        <taxon>Truncatella</taxon>
    </lineage>
</organism>
<protein>
    <submittedName>
        <fullName evidence="2">Uncharacterized protein</fullName>
    </submittedName>
</protein>
<evidence type="ECO:0000256" key="1">
    <source>
        <dbReference type="SAM" id="MobiDB-lite"/>
    </source>
</evidence>
<dbReference type="Proteomes" id="UP000758603">
    <property type="component" value="Unassembled WGS sequence"/>
</dbReference>
<dbReference type="EMBL" id="JAGPXC010000010">
    <property type="protein sequence ID" value="KAH6646048.1"/>
    <property type="molecule type" value="Genomic_DNA"/>
</dbReference>
<dbReference type="AlphaFoldDB" id="A0A9P8RKN1"/>
<evidence type="ECO:0000313" key="3">
    <source>
        <dbReference type="Proteomes" id="UP000758603"/>
    </source>
</evidence>